<feature type="binding site" evidence="12">
    <location>
        <position position="454"/>
    </location>
    <ligand>
        <name>Zn(2+)</name>
        <dbReference type="ChEBI" id="CHEBI:29105"/>
        <label>1</label>
    </ligand>
</feature>
<protein>
    <recommendedName>
        <fullName evidence="12">Replication restart protein PriA</fullName>
    </recommendedName>
    <alternativeName>
        <fullName evidence="12">ATP-dependent DNA helicase PriA</fullName>
        <ecNumber evidence="12">5.6.2.4</ecNumber>
    </alternativeName>
    <alternativeName>
        <fullName evidence="12">DNA 3'-5' helicase PriA</fullName>
    </alternativeName>
</protein>
<dbReference type="InterPro" id="IPR040498">
    <property type="entry name" value="PriA_CRR"/>
</dbReference>
<evidence type="ECO:0000256" key="4">
    <source>
        <dbReference type="ARBA" id="ARBA00022741"/>
    </source>
</evidence>
<dbReference type="FunFam" id="3.40.50.300:FF:000489">
    <property type="entry name" value="Primosome assembly protein PriA"/>
    <property type="match status" value="1"/>
</dbReference>
<evidence type="ECO:0000256" key="1">
    <source>
        <dbReference type="ARBA" id="ARBA00022515"/>
    </source>
</evidence>
<dbReference type="GO" id="GO:0005524">
    <property type="term" value="F:ATP binding"/>
    <property type="evidence" value="ECO:0007669"/>
    <property type="project" value="UniProtKB-UniRule"/>
</dbReference>
<feature type="domain" description="Helicase C-terminal" evidence="14">
    <location>
        <begin position="492"/>
        <end position="650"/>
    </location>
</feature>
<keyword evidence="1 12" id="KW-0639">Primosome</keyword>
<keyword evidence="6 12" id="KW-0347">Helicase</keyword>
<reference evidence="15" key="1">
    <citation type="journal article" date="2021" name="PeerJ">
        <title>Extensive microbial diversity within the chicken gut microbiome revealed by metagenomics and culture.</title>
        <authorList>
            <person name="Gilroy R."/>
            <person name="Ravi A."/>
            <person name="Getino M."/>
            <person name="Pursley I."/>
            <person name="Horton D.L."/>
            <person name="Alikhan N.F."/>
            <person name="Baker D."/>
            <person name="Gharbi K."/>
            <person name="Hall N."/>
            <person name="Watson M."/>
            <person name="Adriaenssens E.M."/>
            <person name="Foster-Nyarko E."/>
            <person name="Jarju S."/>
            <person name="Secka A."/>
            <person name="Antonio M."/>
            <person name="Oren A."/>
            <person name="Chaudhuri R.R."/>
            <person name="La Ragione R."/>
            <person name="Hildebrand F."/>
            <person name="Pallen M.J."/>
        </authorList>
    </citation>
    <scope>NUCLEOTIDE SEQUENCE</scope>
    <source>
        <strain evidence="15">ChiSjej5B23-2810</strain>
    </source>
</reference>
<dbReference type="NCBIfam" id="TIGR00595">
    <property type="entry name" value="priA"/>
    <property type="match status" value="1"/>
</dbReference>
<dbReference type="Gene3D" id="3.40.50.300">
    <property type="entry name" value="P-loop containing nucleotide triphosphate hydrolases"/>
    <property type="match status" value="2"/>
</dbReference>
<dbReference type="GO" id="GO:0008270">
    <property type="term" value="F:zinc ion binding"/>
    <property type="evidence" value="ECO:0007669"/>
    <property type="project" value="UniProtKB-UniRule"/>
</dbReference>
<evidence type="ECO:0000313" key="15">
    <source>
        <dbReference type="EMBL" id="HJC44555.1"/>
    </source>
</evidence>
<keyword evidence="10 12" id="KW-0413">Isomerase</keyword>
<keyword evidence="8 12" id="KW-0067">ATP-binding</keyword>
<evidence type="ECO:0000256" key="6">
    <source>
        <dbReference type="ARBA" id="ARBA00022806"/>
    </source>
</evidence>
<feature type="domain" description="Helicase ATP-binding" evidence="13">
    <location>
        <begin position="226"/>
        <end position="392"/>
    </location>
</feature>
<accession>A0A9D2P827</accession>
<dbReference type="Pfam" id="PF00270">
    <property type="entry name" value="DEAD"/>
    <property type="match status" value="1"/>
</dbReference>
<evidence type="ECO:0000256" key="3">
    <source>
        <dbReference type="ARBA" id="ARBA00022723"/>
    </source>
</evidence>
<evidence type="ECO:0000259" key="14">
    <source>
        <dbReference type="PROSITE" id="PS51194"/>
    </source>
</evidence>
<evidence type="ECO:0000256" key="9">
    <source>
        <dbReference type="ARBA" id="ARBA00023125"/>
    </source>
</evidence>
<dbReference type="AlphaFoldDB" id="A0A9D2P827"/>
<comment type="subunit">
    <text evidence="12">Component of the replication restart primosome.</text>
</comment>
<comment type="catalytic activity">
    <reaction evidence="11 12">
        <text>ATP + H2O = ADP + phosphate + H(+)</text>
        <dbReference type="Rhea" id="RHEA:13065"/>
        <dbReference type="ChEBI" id="CHEBI:15377"/>
        <dbReference type="ChEBI" id="CHEBI:15378"/>
        <dbReference type="ChEBI" id="CHEBI:30616"/>
        <dbReference type="ChEBI" id="CHEBI:43474"/>
        <dbReference type="ChEBI" id="CHEBI:456216"/>
        <dbReference type="EC" id="5.6.2.4"/>
    </reaction>
</comment>
<dbReference type="PROSITE" id="PS51192">
    <property type="entry name" value="HELICASE_ATP_BIND_1"/>
    <property type="match status" value="1"/>
</dbReference>
<comment type="function">
    <text evidence="12">Initiates the restart of stalled replication forks, which reloads the replicative helicase on sites other than the origin of replication. Recognizes and binds to abandoned replication forks and remodels them to uncover a helicase loading site. Promotes assembly of the primosome at these replication forks.</text>
</comment>
<comment type="similarity">
    <text evidence="12">Belongs to the helicase family. PriA subfamily.</text>
</comment>
<evidence type="ECO:0000259" key="13">
    <source>
        <dbReference type="PROSITE" id="PS51192"/>
    </source>
</evidence>
<dbReference type="GO" id="GO:0043138">
    <property type="term" value="F:3'-5' DNA helicase activity"/>
    <property type="evidence" value="ECO:0007669"/>
    <property type="project" value="UniProtKB-EC"/>
</dbReference>
<dbReference type="SMART" id="SM00490">
    <property type="entry name" value="HELICc"/>
    <property type="match status" value="1"/>
</dbReference>
<comment type="caution">
    <text evidence="15">The sequence shown here is derived from an EMBL/GenBank/DDBJ whole genome shotgun (WGS) entry which is preliminary data.</text>
</comment>
<feature type="binding site" evidence="12">
    <location>
        <position position="497"/>
    </location>
    <ligand>
        <name>Zn(2+)</name>
        <dbReference type="ChEBI" id="CHEBI:29105"/>
        <label>1</label>
    </ligand>
</feature>
<dbReference type="Pfam" id="PF00271">
    <property type="entry name" value="Helicase_C"/>
    <property type="match status" value="1"/>
</dbReference>
<keyword evidence="9 12" id="KW-0238">DNA-binding</keyword>
<dbReference type="GO" id="GO:1990077">
    <property type="term" value="C:primosome complex"/>
    <property type="evidence" value="ECO:0007669"/>
    <property type="project" value="UniProtKB-UniRule"/>
</dbReference>
<evidence type="ECO:0000256" key="10">
    <source>
        <dbReference type="ARBA" id="ARBA00023235"/>
    </source>
</evidence>
<evidence type="ECO:0000256" key="2">
    <source>
        <dbReference type="ARBA" id="ARBA00022705"/>
    </source>
</evidence>
<dbReference type="EC" id="5.6.2.4" evidence="12"/>
<keyword evidence="7 12" id="KW-0862">Zinc</keyword>
<evidence type="ECO:0000256" key="7">
    <source>
        <dbReference type="ARBA" id="ARBA00022833"/>
    </source>
</evidence>
<feature type="binding site" evidence="12">
    <location>
        <position position="486"/>
    </location>
    <ligand>
        <name>Zn(2+)</name>
        <dbReference type="ChEBI" id="CHEBI:29105"/>
        <label>2</label>
    </ligand>
</feature>
<dbReference type="Proteomes" id="UP000823906">
    <property type="component" value="Unassembled WGS sequence"/>
</dbReference>
<dbReference type="EMBL" id="DWWN01000002">
    <property type="protein sequence ID" value="HJC44555.1"/>
    <property type="molecule type" value="Genomic_DNA"/>
</dbReference>
<evidence type="ECO:0000256" key="12">
    <source>
        <dbReference type="HAMAP-Rule" id="MF_00983"/>
    </source>
</evidence>
<feature type="binding site" evidence="12">
    <location>
        <position position="483"/>
    </location>
    <ligand>
        <name>Zn(2+)</name>
        <dbReference type="ChEBI" id="CHEBI:29105"/>
        <label>2</label>
    </ligand>
</feature>
<dbReference type="InterPro" id="IPR005259">
    <property type="entry name" value="PriA"/>
</dbReference>
<evidence type="ECO:0000256" key="5">
    <source>
        <dbReference type="ARBA" id="ARBA00022801"/>
    </source>
</evidence>
<dbReference type="InterPro" id="IPR014001">
    <property type="entry name" value="Helicase_ATP-bd"/>
</dbReference>
<dbReference type="HAMAP" id="MF_00983">
    <property type="entry name" value="PriA"/>
    <property type="match status" value="1"/>
</dbReference>
<keyword evidence="4 12" id="KW-0547">Nucleotide-binding</keyword>
<dbReference type="GO" id="GO:0006310">
    <property type="term" value="P:DNA recombination"/>
    <property type="evidence" value="ECO:0007669"/>
    <property type="project" value="InterPro"/>
</dbReference>
<dbReference type="CDD" id="cd17929">
    <property type="entry name" value="DEXHc_priA"/>
    <property type="match status" value="1"/>
</dbReference>
<name>A0A9D2P827_9FIRM</name>
<evidence type="ECO:0000256" key="11">
    <source>
        <dbReference type="ARBA" id="ARBA00048988"/>
    </source>
</evidence>
<organism evidence="15 16">
    <name type="scientific">Candidatus Faecalibacterium faecigallinarum</name>
    <dbReference type="NCBI Taxonomy" id="2838577"/>
    <lineage>
        <taxon>Bacteria</taxon>
        <taxon>Bacillati</taxon>
        <taxon>Bacillota</taxon>
        <taxon>Clostridia</taxon>
        <taxon>Eubacteriales</taxon>
        <taxon>Oscillospiraceae</taxon>
        <taxon>Faecalibacterium</taxon>
    </lineage>
</organism>
<dbReference type="InterPro" id="IPR027417">
    <property type="entry name" value="P-loop_NTPase"/>
</dbReference>
<sequence length="755" mass="82293">MPKTVGVAVSHAAFHFDKLYTYAVMPAQQDQVRLGSMVLVPFGRGSRPRMGVVLACDAEPESAKLKAVFDVAPASACLTGELLDLVRFLKARTFCTWYEAVKAVIPYGAQYKPALAADGVTPVLQKQLTRHTETLYRLAAPLPEKPRPTAKQLAAVALLSGGPRTQADLEEHGISRAVAENLCAKGVLAAERVNKSIDLYAHIPQKTEQLELTAEQQAAYDALAPHLADGQPHTALLYGVTGSGKTLVFLKLIEQCLALGKKALVLVPEISLTPQMIRRLKERFGRRVAVQHSALNHTERLLQWQMIQDGGADIVVGTRSAVFAPLEGIGLIVIDEEQEHTYRSESAPRYSAQEVARWRAAHNGALLLLASATPSTESFYEAQAGRCQLVRLTQRYAGQPLPAVQIVDMRAELAAGNPREISLALEDALRENLAAHKQAILLLNRRGYQTMAQCEDCREVLKCPKCSVPMVYHKDGAGGRLLCHYCGTQIAPRPAVCPACGGKLQYRGFGTQKAEEELAALFPEARILRMDQDTTAAKDAHEKLLASFARHEYDIMVGTQMVAKGLDFEDVTLVGVLGIDSLLFAQGFRAYETVFSLVTQVVGRSGRASSPGRAIIQTTDPGNPVINLAAAQDYDAFFAQEIEYRKLGLYPPFCSLCIVSFAGKKEGEVAAAAARFAALLGQEAAKHPDIPLRVLGPTPGSILMINEIYRYKLTVKCRNDKHFRALLRQVLGLYEQEKLPAKASAAVDMHSDGDI</sequence>
<dbReference type="GO" id="GO:0016787">
    <property type="term" value="F:hydrolase activity"/>
    <property type="evidence" value="ECO:0007669"/>
    <property type="project" value="UniProtKB-KW"/>
</dbReference>
<feature type="binding site" evidence="12">
    <location>
        <position position="457"/>
    </location>
    <ligand>
        <name>Zn(2+)</name>
        <dbReference type="ChEBI" id="CHEBI:29105"/>
        <label>1</label>
    </ligand>
</feature>
<feature type="binding site" evidence="12">
    <location>
        <position position="500"/>
    </location>
    <ligand>
        <name>Zn(2+)</name>
        <dbReference type="ChEBI" id="CHEBI:29105"/>
        <label>1</label>
    </ligand>
</feature>
<comment type="cofactor">
    <cofactor evidence="12">
        <name>Zn(2+)</name>
        <dbReference type="ChEBI" id="CHEBI:29105"/>
    </cofactor>
    <text evidence="12">Binds 2 zinc ions per subunit.</text>
</comment>
<reference evidence="15" key="2">
    <citation type="submission" date="2021-04" db="EMBL/GenBank/DDBJ databases">
        <authorList>
            <person name="Gilroy R."/>
        </authorList>
    </citation>
    <scope>NUCLEOTIDE SEQUENCE</scope>
    <source>
        <strain evidence="15">ChiSjej5B23-2810</strain>
    </source>
</reference>
<dbReference type="CDD" id="cd18804">
    <property type="entry name" value="SF2_C_priA"/>
    <property type="match status" value="1"/>
</dbReference>
<dbReference type="Pfam" id="PF17764">
    <property type="entry name" value="PriA_3primeBD"/>
    <property type="match status" value="1"/>
</dbReference>
<keyword evidence="3 12" id="KW-0479">Metal-binding</keyword>
<dbReference type="InterPro" id="IPR042115">
    <property type="entry name" value="PriA_3primeBD_sf"/>
</dbReference>
<keyword evidence="2 12" id="KW-0235">DNA replication</keyword>
<dbReference type="GO" id="GO:0006270">
    <property type="term" value="P:DNA replication initiation"/>
    <property type="evidence" value="ECO:0007669"/>
    <property type="project" value="TreeGrafter"/>
</dbReference>
<dbReference type="Pfam" id="PF18074">
    <property type="entry name" value="PriA_C"/>
    <property type="match status" value="1"/>
</dbReference>
<dbReference type="PROSITE" id="PS51194">
    <property type="entry name" value="HELICASE_CTER"/>
    <property type="match status" value="1"/>
</dbReference>
<feature type="binding site" evidence="12">
    <location>
        <position position="463"/>
    </location>
    <ligand>
        <name>Zn(2+)</name>
        <dbReference type="ChEBI" id="CHEBI:29105"/>
        <label>2</label>
    </ligand>
</feature>
<dbReference type="InterPro" id="IPR041236">
    <property type="entry name" value="PriA_C"/>
</dbReference>
<proteinExistence type="inferred from homology"/>
<feature type="binding site" evidence="12">
    <location>
        <position position="466"/>
    </location>
    <ligand>
        <name>Zn(2+)</name>
        <dbReference type="ChEBI" id="CHEBI:29105"/>
        <label>2</label>
    </ligand>
</feature>
<dbReference type="InterPro" id="IPR011545">
    <property type="entry name" value="DEAD/DEAH_box_helicase_dom"/>
</dbReference>
<dbReference type="GO" id="GO:0006269">
    <property type="term" value="P:DNA replication, synthesis of primer"/>
    <property type="evidence" value="ECO:0007669"/>
    <property type="project" value="UniProtKB-KW"/>
</dbReference>
<keyword evidence="5 12" id="KW-0378">Hydrolase</keyword>
<dbReference type="PANTHER" id="PTHR30580">
    <property type="entry name" value="PRIMOSOMAL PROTEIN N"/>
    <property type="match status" value="1"/>
</dbReference>
<evidence type="ECO:0000313" key="16">
    <source>
        <dbReference type="Proteomes" id="UP000823906"/>
    </source>
</evidence>
<comment type="catalytic activity">
    <reaction evidence="12">
        <text>Couples ATP hydrolysis with the unwinding of duplex DNA by translocating in the 3'-5' direction.</text>
        <dbReference type="EC" id="5.6.2.4"/>
    </reaction>
</comment>
<dbReference type="SMART" id="SM00487">
    <property type="entry name" value="DEXDc"/>
    <property type="match status" value="1"/>
</dbReference>
<dbReference type="GO" id="GO:0003677">
    <property type="term" value="F:DNA binding"/>
    <property type="evidence" value="ECO:0007669"/>
    <property type="project" value="UniProtKB-UniRule"/>
</dbReference>
<dbReference type="Pfam" id="PF18319">
    <property type="entry name" value="Zn_ribbon_PriA"/>
    <property type="match status" value="1"/>
</dbReference>
<dbReference type="InterPro" id="IPR001650">
    <property type="entry name" value="Helicase_C-like"/>
</dbReference>
<dbReference type="InterPro" id="IPR041222">
    <property type="entry name" value="PriA_3primeBD"/>
</dbReference>
<dbReference type="GO" id="GO:0006302">
    <property type="term" value="P:double-strand break repair"/>
    <property type="evidence" value="ECO:0007669"/>
    <property type="project" value="InterPro"/>
</dbReference>
<dbReference type="PANTHER" id="PTHR30580:SF0">
    <property type="entry name" value="PRIMOSOMAL PROTEIN N"/>
    <property type="match status" value="1"/>
</dbReference>
<dbReference type="SUPFAM" id="SSF52540">
    <property type="entry name" value="P-loop containing nucleoside triphosphate hydrolases"/>
    <property type="match status" value="2"/>
</dbReference>
<gene>
    <name evidence="12 15" type="primary">priA</name>
    <name evidence="15" type="ORF">H9703_00190</name>
</gene>
<evidence type="ECO:0000256" key="8">
    <source>
        <dbReference type="ARBA" id="ARBA00022840"/>
    </source>
</evidence>
<dbReference type="Gene3D" id="3.40.1440.60">
    <property type="entry name" value="PriA, 3(prime) DNA-binding domain"/>
    <property type="match status" value="1"/>
</dbReference>